<reference evidence="1 2" key="1">
    <citation type="submission" date="2020-08" db="EMBL/GenBank/DDBJ databases">
        <title>Functional genomics of gut bacteria from endangered species of beetles.</title>
        <authorList>
            <person name="Carlos-Shanley C."/>
        </authorList>
    </citation>
    <scope>NUCLEOTIDE SEQUENCE [LARGE SCALE GENOMIC DNA]</scope>
    <source>
        <strain evidence="1 2">S00179</strain>
    </source>
</reference>
<sequence length="238" mass="26182">MARCKTESQQVSGANPASLPEILTLLRQERKHSVIISKRGVEAREVKSWLMSFADNELPLPSLIVADSFNCPSILDSLKQLKLPYSLTTLSSLQDKLSPTFFEQIAASSVVQVIIADLFSDGQGAFWNSLGEYVGSHIALQNAGAEICAPTLPILVMNFDEKMPEGFSSLVENAAFAVNLIMITDQTESQLEVRKAGSPEREISISEYRQRASRFATMKISLFGSIESFVDPHKLIQA</sequence>
<evidence type="ECO:0000313" key="1">
    <source>
        <dbReference type="EMBL" id="MBB4867843.1"/>
    </source>
</evidence>
<gene>
    <name evidence="1" type="ORF">HNP46_006762</name>
</gene>
<comment type="caution">
    <text evidence="1">The sequence shown here is derived from an EMBL/GenBank/DDBJ whole genome shotgun (WGS) entry which is preliminary data.</text>
</comment>
<evidence type="ECO:0000313" key="2">
    <source>
        <dbReference type="Proteomes" id="UP000566995"/>
    </source>
</evidence>
<dbReference type="EMBL" id="JACHLI010000049">
    <property type="protein sequence ID" value="MBB4867843.1"/>
    <property type="molecule type" value="Genomic_DNA"/>
</dbReference>
<accession>A0A7W7KT43</accession>
<protein>
    <submittedName>
        <fullName evidence="1">Uncharacterized protein</fullName>
    </submittedName>
</protein>
<dbReference type="AlphaFoldDB" id="A0A7W7KT43"/>
<dbReference type="Proteomes" id="UP000566995">
    <property type="component" value="Unassembled WGS sequence"/>
</dbReference>
<name>A0A7W7KT43_PSENT</name>
<organism evidence="1 2">
    <name type="scientific">Pseudomonas nitroreducens</name>
    <dbReference type="NCBI Taxonomy" id="46680"/>
    <lineage>
        <taxon>Bacteria</taxon>
        <taxon>Pseudomonadati</taxon>
        <taxon>Pseudomonadota</taxon>
        <taxon>Gammaproteobacteria</taxon>
        <taxon>Pseudomonadales</taxon>
        <taxon>Pseudomonadaceae</taxon>
        <taxon>Pseudomonas</taxon>
    </lineage>
</organism>
<dbReference type="RefSeq" id="WP_184597786.1">
    <property type="nucleotide sequence ID" value="NZ_JACHLI010000049.1"/>
</dbReference>
<proteinExistence type="predicted"/>